<dbReference type="Proteomes" id="UP000204441">
    <property type="component" value="Genome"/>
</dbReference>
<keyword evidence="2" id="KW-1185">Reference proteome</keyword>
<gene>
    <name evidence="1" type="ORF">VCM_00176</name>
</gene>
<organism evidence="1 2">
    <name type="scientific">Pseudomonas phage VCM</name>
    <dbReference type="NCBI Taxonomy" id="1729937"/>
    <lineage>
        <taxon>Viruses</taxon>
        <taxon>Duplodnaviria</taxon>
        <taxon>Heunggongvirae</taxon>
        <taxon>Uroviricota</taxon>
        <taxon>Caudoviricetes</taxon>
        <taxon>Vandenendeviridae</taxon>
        <taxon>Gorskivirinae</taxon>
        <taxon>Kremarvirus</taxon>
        <taxon>Kremarvirus VCM</taxon>
        <taxon>Otagovirus VCM</taxon>
    </lineage>
</organism>
<evidence type="ECO:0000313" key="2">
    <source>
        <dbReference type="Proteomes" id="UP000204441"/>
    </source>
</evidence>
<evidence type="ECO:0000313" key="1">
    <source>
        <dbReference type="EMBL" id="CUR44378.1"/>
    </source>
</evidence>
<accession>A0A0S4KWH5</accession>
<name>A0A0S4KWH5_9CAUD</name>
<reference evidence="2" key="1">
    <citation type="submission" date="2015-10" db="EMBL/GenBank/DDBJ databases">
        <authorList>
            <person name="Millard A."/>
        </authorList>
    </citation>
    <scope>NUCLEOTIDE SEQUENCE [LARGE SCALE GENOMIC DNA]</scope>
</reference>
<dbReference type="KEGG" id="vg:26799141"/>
<dbReference type="GeneID" id="26799141"/>
<dbReference type="RefSeq" id="YP_009222757.1">
    <property type="nucleotide sequence ID" value="NC_029065.1"/>
</dbReference>
<sequence>MTTLKVCPICGAEEPLPWFEQPMNETIRAYARSYISPVKTFNTSLWAELEDWGLTEGLTNDDA</sequence>
<proteinExistence type="predicted"/>
<dbReference type="EMBL" id="LN887844">
    <property type="protein sequence ID" value="CUR44378.1"/>
    <property type="molecule type" value="Genomic_DNA"/>
</dbReference>
<protein>
    <submittedName>
        <fullName evidence="1">Uncharacterized protein</fullName>
    </submittedName>
</protein>